<dbReference type="GO" id="GO:0016491">
    <property type="term" value="F:oxidoreductase activity"/>
    <property type="evidence" value="ECO:0007669"/>
    <property type="project" value="UniProtKB-KW"/>
</dbReference>
<dbReference type="PANTHER" id="PTHR45024">
    <property type="entry name" value="DEHYDROGENASES, SHORT CHAIN"/>
    <property type="match status" value="1"/>
</dbReference>
<keyword evidence="3 5" id="KW-0518">Myosin</keyword>
<keyword evidence="4 5" id="KW-0505">Motor protein</keyword>
<evidence type="ECO:0000256" key="3">
    <source>
        <dbReference type="ARBA" id="ARBA00023123"/>
    </source>
</evidence>
<keyword evidence="8" id="KW-1185">Reference proteome</keyword>
<protein>
    <recommendedName>
        <fullName evidence="6">Myosin motor domain-containing protein</fullName>
    </recommendedName>
</protein>
<comment type="similarity">
    <text evidence="5">Belongs to the TRAFAC class myosin-kinesin ATPase superfamily. Myosin family.</text>
</comment>
<dbReference type="GO" id="GO:0005524">
    <property type="term" value="F:ATP binding"/>
    <property type="evidence" value="ECO:0007669"/>
    <property type="project" value="UniProtKB-UniRule"/>
</dbReference>
<dbReference type="PANTHER" id="PTHR45024:SF2">
    <property type="entry name" value="SCP2 DOMAIN-CONTAINING PROTEIN"/>
    <property type="match status" value="1"/>
</dbReference>
<comment type="caution">
    <text evidence="5">Lacks conserved residue(s) required for the propagation of feature annotation.</text>
</comment>
<keyword evidence="5" id="KW-0067">ATP-binding</keyword>
<evidence type="ECO:0000313" key="7">
    <source>
        <dbReference type="EMBL" id="TPX66911.1"/>
    </source>
</evidence>
<evidence type="ECO:0000256" key="2">
    <source>
        <dbReference type="ARBA" id="ARBA00023002"/>
    </source>
</evidence>
<feature type="binding site" evidence="5">
    <location>
        <begin position="13"/>
        <end position="20"/>
    </location>
    <ligand>
        <name>ATP</name>
        <dbReference type="ChEBI" id="CHEBI:30616"/>
    </ligand>
</feature>
<dbReference type="InterPro" id="IPR051687">
    <property type="entry name" value="Peroxisomal_Beta-Oxidation"/>
</dbReference>
<dbReference type="GO" id="GO:0003774">
    <property type="term" value="F:cytoskeletal motor activity"/>
    <property type="evidence" value="ECO:0007669"/>
    <property type="project" value="UniProtKB-UniRule"/>
</dbReference>
<comment type="caution">
    <text evidence="7">The sequence shown here is derived from an EMBL/GenBank/DDBJ whole genome shotgun (WGS) entry which is preliminary data.</text>
</comment>
<dbReference type="Proteomes" id="UP000320333">
    <property type="component" value="Unassembled WGS sequence"/>
</dbReference>
<proteinExistence type="inferred from homology"/>
<dbReference type="GO" id="GO:0003779">
    <property type="term" value="F:actin binding"/>
    <property type="evidence" value="ECO:0007669"/>
    <property type="project" value="UniProtKB-KW"/>
</dbReference>
<dbReference type="STRING" id="246404.A0A507ESS6"/>
<organism evidence="7 8">
    <name type="scientific">Chytriomyces confervae</name>
    <dbReference type="NCBI Taxonomy" id="246404"/>
    <lineage>
        <taxon>Eukaryota</taxon>
        <taxon>Fungi</taxon>
        <taxon>Fungi incertae sedis</taxon>
        <taxon>Chytridiomycota</taxon>
        <taxon>Chytridiomycota incertae sedis</taxon>
        <taxon>Chytridiomycetes</taxon>
        <taxon>Chytridiales</taxon>
        <taxon>Chytriomycetaceae</taxon>
        <taxon>Chytriomyces</taxon>
    </lineage>
</organism>
<sequence>MLTGKNQSVIVSGESGAGKTQSTKYIMHQNQNDTITFFLAVGALVETQEVEDFLIRDVETAWFGATATETPNDGLSKLNAFLVEIDYIAPPLAFVCHESNTQYTGGVYEVGSGWASKVRWQRTGGFGFPVNGALAPEQVASQRSDITDFEDGRATYPTNAGELFMGGQANFENVAPEKAKL</sequence>
<keyword evidence="5" id="KW-0009">Actin-binding</keyword>
<keyword evidence="5" id="KW-0547">Nucleotide-binding</keyword>
<dbReference type="OrthoDB" id="3592703at2759"/>
<evidence type="ECO:0000256" key="5">
    <source>
        <dbReference type="PROSITE-ProRule" id="PRU00782"/>
    </source>
</evidence>
<evidence type="ECO:0000256" key="1">
    <source>
        <dbReference type="ARBA" id="ARBA00006484"/>
    </source>
</evidence>
<evidence type="ECO:0000313" key="8">
    <source>
        <dbReference type="Proteomes" id="UP000320333"/>
    </source>
</evidence>
<comment type="similarity">
    <text evidence="1">Belongs to the short-chain dehydrogenases/reductases (SDR) family.</text>
</comment>
<gene>
    <name evidence="7" type="ORF">CcCBS67573_g07665</name>
</gene>
<reference evidence="7 8" key="1">
    <citation type="journal article" date="2019" name="Sci. Rep.">
        <title>Comparative genomics of chytrid fungi reveal insights into the obligate biotrophic and pathogenic lifestyle of Synchytrium endobioticum.</title>
        <authorList>
            <person name="van de Vossenberg B.T.L.H."/>
            <person name="Warris S."/>
            <person name="Nguyen H.D.T."/>
            <person name="van Gent-Pelzer M.P.E."/>
            <person name="Joly D.L."/>
            <person name="van de Geest H.C."/>
            <person name="Bonants P.J.M."/>
            <person name="Smith D.S."/>
            <person name="Levesque C.A."/>
            <person name="van der Lee T.A.J."/>
        </authorList>
    </citation>
    <scope>NUCLEOTIDE SEQUENCE [LARGE SCALE GENOMIC DNA]</scope>
    <source>
        <strain evidence="7 8">CBS 675.73</strain>
    </source>
</reference>
<dbReference type="InterPro" id="IPR001609">
    <property type="entry name" value="Myosin_head_motor_dom-like"/>
</dbReference>
<evidence type="ECO:0000256" key="4">
    <source>
        <dbReference type="ARBA" id="ARBA00023175"/>
    </source>
</evidence>
<keyword evidence="2" id="KW-0560">Oxidoreductase</keyword>
<dbReference type="PROSITE" id="PS51456">
    <property type="entry name" value="MYOSIN_MOTOR"/>
    <property type="match status" value="1"/>
</dbReference>
<name>A0A507ESS6_9FUNG</name>
<dbReference type="GO" id="GO:0016459">
    <property type="term" value="C:myosin complex"/>
    <property type="evidence" value="ECO:0007669"/>
    <property type="project" value="UniProtKB-KW"/>
</dbReference>
<dbReference type="SUPFAM" id="SSF52540">
    <property type="entry name" value="P-loop containing nucleoside triphosphate hydrolases"/>
    <property type="match status" value="1"/>
</dbReference>
<dbReference type="EMBL" id="QEAP01000420">
    <property type="protein sequence ID" value="TPX66911.1"/>
    <property type="molecule type" value="Genomic_DNA"/>
</dbReference>
<accession>A0A507ESS6</accession>
<dbReference type="InterPro" id="IPR027417">
    <property type="entry name" value="P-loop_NTPase"/>
</dbReference>
<evidence type="ECO:0000259" key="6">
    <source>
        <dbReference type="PROSITE" id="PS51456"/>
    </source>
</evidence>
<dbReference type="Gene3D" id="3.40.50.720">
    <property type="entry name" value="NAD(P)-binding Rossmann-like Domain"/>
    <property type="match status" value="2"/>
</dbReference>
<dbReference type="AlphaFoldDB" id="A0A507ESS6"/>
<dbReference type="Gene3D" id="3.40.850.10">
    <property type="entry name" value="Kinesin motor domain"/>
    <property type="match status" value="1"/>
</dbReference>
<dbReference type="InterPro" id="IPR036961">
    <property type="entry name" value="Kinesin_motor_dom_sf"/>
</dbReference>
<feature type="domain" description="Myosin motor" evidence="6">
    <location>
        <begin position="1"/>
        <end position="181"/>
    </location>
</feature>